<reference evidence="3" key="1">
    <citation type="submission" date="2023-03" db="EMBL/GenBank/DDBJ databases">
        <title>Massive genome expansion in bonnet fungi (Mycena s.s.) driven by repeated elements and novel gene families across ecological guilds.</title>
        <authorList>
            <consortium name="Lawrence Berkeley National Laboratory"/>
            <person name="Harder C.B."/>
            <person name="Miyauchi S."/>
            <person name="Viragh M."/>
            <person name="Kuo A."/>
            <person name="Thoen E."/>
            <person name="Andreopoulos B."/>
            <person name="Lu D."/>
            <person name="Skrede I."/>
            <person name="Drula E."/>
            <person name="Henrissat B."/>
            <person name="Morin E."/>
            <person name="Kohler A."/>
            <person name="Barry K."/>
            <person name="LaButti K."/>
            <person name="Morin E."/>
            <person name="Salamov A."/>
            <person name="Lipzen A."/>
            <person name="Mereny Z."/>
            <person name="Hegedus B."/>
            <person name="Baldrian P."/>
            <person name="Stursova M."/>
            <person name="Weitz H."/>
            <person name="Taylor A."/>
            <person name="Grigoriev I.V."/>
            <person name="Nagy L.G."/>
            <person name="Martin F."/>
            <person name="Kauserud H."/>
        </authorList>
    </citation>
    <scope>NUCLEOTIDE SEQUENCE</scope>
    <source>
        <strain evidence="3">9144</strain>
    </source>
</reference>
<accession>A0AAD6VDZ1</accession>
<keyword evidence="2" id="KW-0812">Transmembrane</keyword>
<evidence type="ECO:0000313" key="3">
    <source>
        <dbReference type="EMBL" id="KAJ7208551.1"/>
    </source>
</evidence>
<protein>
    <submittedName>
        <fullName evidence="3">Uncharacterized protein</fullName>
    </submittedName>
</protein>
<evidence type="ECO:0000256" key="1">
    <source>
        <dbReference type="SAM" id="MobiDB-lite"/>
    </source>
</evidence>
<keyword evidence="2" id="KW-1133">Transmembrane helix</keyword>
<dbReference type="EMBL" id="JARJCW010000033">
    <property type="protein sequence ID" value="KAJ7208551.1"/>
    <property type="molecule type" value="Genomic_DNA"/>
</dbReference>
<organism evidence="3 4">
    <name type="scientific">Mycena pura</name>
    <dbReference type="NCBI Taxonomy" id="153505"/>
    <lineage>
        <taxon>Eukaryota</taxon>
        <taxon>Fungi</taxon>
        <taxon>Dikarya</taxon>
        <taxon>Basidiomycota</taxon>
        <taxon>Agaricomycotina</taxon>
        <taxon>Agaricomycetes</taxon>
        <taxon>Agaricomycetidae</taxon>
        <taxon>Agaricales</taxon>
        <taxon>Marasmiineae</taxon>
        <taxon>Mycenaceae</taxon>
        <taxon>Mycena</taxon>
    </lineage>
</organism>
<dbReference type="Proteomes" id="UP001219525">
    <property type="component" value="Unassembled WGS sequence"/>
</dbReference>
<feature type="region of interest" description="Disordered" evidence="1">
    <location>
        <begin position="263"/>
        <end position="308"/>
    </location>
</feature>
<proteinExistence type="predicted"/>
<keyword evidence="2" id="KW-0472">Membrane</keyword>
<feature type="transmembrane region" description="Helical" evidence="2">
    <location>
        <begin position="185"/>
        <end position="206"/>
    </location>
</feature>
<evidence type="ECO:0000313" key="4">
    <source>
        <dbReference type="Proteomes" id="UP001219525"/>
    </source>
</evidence>
<name>A0AAD6VDZ1_9AGAR</name>
<gene>
    <name evidence="3" type="ORF">GGX14DRAFT_697974</name>
</gene>
<keyword evidence="4" id="KW-1185">Reference proteome</keyword>
<sequence length="326" mass="35543">MQLPSAPLKGNATVFLDPIATDGNFPSELLRAQMDLYGTCYATSAALLTNALGPNGWSDIQSLSVSVIIPPEIIGVFVRVSGWDSSLDDGYWDAETIPTPLLPGSHLFGLITWSARMLYRVADSPYSPQWAYIPEINGLQQNLTVQPTGSVATLTLFQPSTRPTRYQQEATDVSVLSGISNLGGFWTFVNGAFTLLFGANIIYFGFGRRPLSALGVVHLFKRRSLVRQWHEDFPALHTEGGLPGSKSAGIVAFIRERLVDLGEGPRNGHDDTGDIEAQPLHHPTSHPSDSELLARNNQESHEKSAESLPVTYLSKNAGYILEEIPL</sequence>
<dbReference type="AlphaFoldDB" id="A0AAD6VDZ1"/>
<evidence type="ECO:0000256" key="2">
    <source>
        <dbReference type="SAM" id="Phobius"/>
    </source>
</evidence>
<comment type="caution">
    <text evidence="3">The sequence shown here is derived from an EMBL/GenBank/DDBJ whole genome shotgun (WGS) entry which is preliminary data.</text>
</comment>